<dbReference type="InterPro" id="IPR007801">
    <property type="entry name" value="MbnB/TglH/ChrH"/>
</dbReference>
<name>A0ABU6CYR5_9GAMM</name>
<protein>
    <submittedName>
        <fullName evidence="1">DUF692 family multinuclear iron-containing protein</fullName>
    </submittedName>
</protein>
<evidence type="ECO:0000313" key="1">
    <source>
        <dbReference type="EMBL" id="MEB4591970.1"/>
    </source>
</evidence>
<dbReference type="SUPFAM" id="SSF51658">
    <property type="entry name" value="Xylose isomerase-like"/>
    <property type="match status" value="1"/>
</dbReference>
<sequence length="481" mass="52772">MSANSARRTLGPLPGLGVGMVYFPSLEPLLEAGRDLIQVLEIEPQPYWIKQAETHSPYRLDGRAFARIRQWPQPKIVHGVGMPVGSSLGLDDSQMEAFLRSIGQLQPAWVSEHLAFLRAPGPQGPYPAGFLLPPLQSPETVRLAVRNIRRFQAQLGLPFAFENGPNYLRPQRGELPDGEFLARIAEEADCGMLLDMHNLWCNHLNGRQPIGETLASLPLERVWEIHLAGGDSYQGHWLDAHSGTVPEALLELCFEWVPRMPNLKAIIFEIIPDYVLAKGISMDALLAQLQTLHALWACRGSRCGGRPVADYAVTPEAEALPEPAAWEQALASLVNRHPPADALQTALAADPGVGVLQHLVSSVRAGMLVDLLTLSYRLMALHLGDEAVQAIMDAYWSQTFPEPFAAEEASRFVGFVRQLDLPVPHLVEVLAYELASMEALKSGKETIVDFSCPPLPLLEALGRGRLPGQLPAGRYEVAVQP</sequence>
<dbReference type="PANTHER" id="PTHR42194:SF1">
    <property type="entry name" value="UPF0276 PROTEIN HI_1600"/>
    <property type="match status" value="1"/>
</dbReference>
<organism evidence="1 2">
    <name type="scientific">Candidatus Thiothrix phosphatis</name>
    <dbReference type="NCBI Taxonomy" id="3112415"/>
    <lineage>
        <taxon>Bacteria</taxon>
        <taxon>Pseudomonadati</taxon>
        <taxon>Pseudomonadota</taxon>
        <taxon>Gammaproteobacteria</taxon>
        <taxon>Thiotrichales</taxon>
        <taxon>Thiotrichaceae</taxon>
        <taxon>Thiothrix</taxon>
    </lineage>
</organism>
<dbReference type="EMBL" id="JAYMYJ010000117">
    <property type="protein sequence ID" value="MEB4591970.1"/>
    <property type="molecule type" value="Genomic_DNA"/>
</dbReference>
<comment type="caution">
    <text evidence="1">The sequence shown here is derived from an EMBL/GenBank/DDBJ whole genome shotgun (WGS) entry which is preliminary data.</text>
</comment>
<dbReference type="PANTHER" id="PTHR42194">
    <property type="entry name" value="UPF0276 PROTEIN HI_1600"/>
    <property type="match status" value="1"/>
</dbReference>
<accession>A0ABU6CYR5</accession>
<keyword evidence="2" id="KW-1185">Reference proteome</keyword>
<gene>
    <name evidence="1" type="ORF">VSS37_13335</name>
</gene>
<dbReference type="InterPro" id="IPR036237">
    <property type="entry name" value="Xyl_isomerase-like_sf"/>
</dbReference>
<proteinExistence type="predicted"/>
<dbReference type="Proteomes" id="UP001308005">
    <property type="component" value="Unassembled WGS sequence"/>
</dbReference>
<reference evidence="2" key="1">
    <citation type="submission" date="2023-07" db="EMBL/GenBank/DDBJ databases">
        <title>The carbon used by Thiothrix.</title>
        <authorList>
            <person name="Chen L."/>
        </authorList>
    </citation>
    <scope>NUCLEOTIDE SEQUENCE [LARGE SCALE GENOMIC DNA]</scope>
</reference>
<evidence type="ECO:0000313" key="2">
    <source>
        <dbReference type="Proteomes" id="UP001308005"/>
    </source>
</evidence>
<dbReference type="Gene3D" id="3.20.20.150">
    <property type="entry name" value="Divalent-metal-dependent TIM barrel enzymes"/>
    <property type="match status" value="1"/>
</dbReference>
<dbReference type="RefSeq" id="WP_324695977.1">
    <property type="nucleotide sequence ID" value="NZ_JAYMYJ010000117.1"/>
</dbReference>
<dbReference type="Pfam" id="PF05114">
    <property type="entry name" value="MbnB_TglH_ChrH"/>
    <property type="match status" value="1"/>
</dbReference>